<dbReference type="InParanoid" id="A0A482WSU6"/>
<gene>
    <name evidence="2" type="ORF">LSTR_LSTR015609</name>
</gene>
<protein>
    <submittedName>
        <fullName evidence="2">Uncharacterized protein</fullName>
    </submittedName>
</protein>
<proteinExistence type="predicted"/>
<reference evidence="2 3" key="1">
    <citation type="journal article" date="2017" name="Gigascience">
        <title>Genome sequence of the small brown planthopper, Laodelphax striatellus.</title>
        <authorList>
            <person name="Zhu J."/>
            <person name="Jiang F."/>
            <person name="Wang X."/>
            <person name="Yang P."/>
            <person name="Bao Y."/>
            <person name="Zhao W."/>
            <person name="Wang W."/>
            <person name="Lu H."/>
            <person name="Wang Q."/>
            <person name="Cui N."/>
            <person name="Li J."/>
            <person name="Chen X."/>
            <person name="Luo L."/>
            <person name="Yu J."/>
            <person name="Kang L."/>
            <person name="Cui F."/>
        </authorList>
    </citation>
    <scope>NUCLEOTIDE SEQUENCE [LARGE SCALE GENOMIC DNA]</scope>
    <source>
        <strain evidence="2">Lst14</strain>
    </source>
</reference>
<feature type="compositionally biased region" description="Low complexity" evidence="1">
    <location>
        <begin position="93"/>
        <end position="107"/>
    </location>
</feature>
<comment type="caution">
    <text evidence="2">The sequence shown here is derived from an EMBL/GenBank/DDBJ whole genome shotgun (WGS) entry which is preliminary data.</text>
</comment>
<dbReference type="Proteomes" id="UP000291343">
    <property type="component" value="Unassembled WGS sequence"/>
</dbReference>
<feature type="compositionally biased region" description="Low complexity" evidence="1">
    <location>
        <begin position="49"/>
        <end position="61"/>
    </location>
</feature>
<evidence type="ECO:0000256" key="1">
    <source>
        <dbReference type="SAM" id="MobiDB-lite"/>
    </source>
</evidence>
<organism evidence="2 3">
    <name type="scientific">Laodelphax striatellus</name>
    <name type="common">Small brown planthopper</name>
    <name type="synonym">Delphax striatella</name>
    <dbReference type="NCBI Taxonomy" id="195883"/>
    <lineage>
        <taxon>Eukaryota</taxon>
        <taxon>Metazoa</taxon>
        <taxon>Ecdysozoa</taxon>
        <taxon>Arthropoda</taxon>
        <taxon>Hexapoda</taxon>
        <taxon>Insecta</taxon>
        <taxon>Pterygota</taxon>
        <taxon>Neoptera</taxon>
        <taxon>Paraneoptera</taxon>
        <taxon>Hemiptera</taxon>
        <taxon>Auchenorrhyncha</taxon>
        <taxon>Fulgoroidea</taxon>
        <taxon>Delphacidae</taxon>
        <taxon>Criomorphinae</taxon>
        <taxon>Laodelphax</taxon>
    </lineage>
</organism>
<keyword evidence="3" id="KW-1185">Reference proteome</keyword>
<evidence type="ECO:0000313" key="2">
    <source>
        <dbReference type="EMBL" id="RZF36689.1"/>
    </source>
</evidence>
<sequence length="264" mass="28970">MFDVLTTPYSGMRDFWEGAGGEQCSAAVSGLVGLEVAAEVIIPLEKPKSSNPSQSSSSPIPQVYAEQRRRPRGHGQARGPRRQARVSIQIPKQSSEQQSFSGEQSRSLWNRASRHQGGSSQLVRACGSLRPLLRLSFFRLPITNCLIALRTTSGVYIKPSQRSGATYEMVPRELNMQMTTPSWIRGLVDGGATRHQPMSVEAVPSEEEDLLLEEGGGVSRSFMAKRSPPMTSRRPGWVEARGLSARWDALKLGPKDLGVLPLEE</sequence>
<dbReference type="EMBL" id="QKKF02026011">
    <property type="protein sequence ID" value="RZF36689.1"/>
    <property type="molecule type" value="Genomic_DNA"/>
</dbReference>
<dbReference type="AlphaFoldDB" id="A0A482WSU6"/>
<evidence type="ECO:0000313" key="3">
    <source>
        <dbReference type="Proteomes" id="UP000291343"/>
    </source>
</evidence>
<accession>A0A482WSU6</accession>
<feature type="compositionally biased region" description="Basic residues" evidence="1">
    <location>
        <begin position="69"/>
        <end position="84"/>
    </location>
</feature>
<name>A0A482WSU6_LAOST</name>
<feature type="region of interest" description="Disordered" evidence="1">
    <location>
        <begin position="45"/>
        <end position="114"/>
    </location>
</feature>